<dbReference type="GO" id="GO:0004222">
    <property type="term" value="F:metalloendopeptidase activity"/>
    <property type="evidence" value="ECO:0007669"/>
    <property type="project" value="TreeGrafter"/>
</dbReference>
<dbReference type="AlphaFoldDB" id="A0A242KDD6"/>
<reference evidence="2" key="1">
    <citation type="submission" date="2017-05" db="EMBL/GenBank/DDBJ databases">
        <title>The Genome Sequence of Enterococcus sp. 9E7_DIV0242.</title>
        <authorList>
            <consortium name="The Broad Institute Genomics Platform"/>
            <consortium name="The Broad Institute Genomic Center for Infectious Diseases"/>
            <person name="Earl A."/>
            <person name="Manson A."/>
            <person name="Schwartman J."/>
            <person name="Gilmore M."/>
            <person name="Abouelleil A."/>
            <person name="Cao P."/>
            <person name="Chapman S."/>
            <person name="Cusick C."/>
            <person name="Shea T."/>
            <person name="Young S."/>
            <person name="Neafsey D."/>
            <person name="Nusbaum C."/>
            <person name="Birren B."/>
        </authorList>
    </citation>
    <scope>NUCLEOTIDE SEQUENCE [LARGE SCALE GENOMIC DNA]</scope>
    <source>
        <strain evidence="2">9E7_DIV0242</strain>
    </source>
</reference>
<keyword evidence="4" id="KW-1185">Reference proteome</keyword>
<evidence type="ECO:0000313" key="3">
    <source>
        <dbReference type="EMBL" id="WYJ89269.1"/>
    </source>
</evidence>
<dbReference type="InterPro" id="IPR011055">
    <property type="entry name" value="Dup_hybrid_motif"/>
</dbReference>
<dbReference type="PANTHER" id="PTHR21666">
    <property type="entry name" value="PEPTIDASE-RELATED"/>
    <property type="match status" value="1"/>
</dbReference>
<gene>
    <name evidence="3" type="ORF">A5888_000988</name>
    <name evidence="2" type="ORF">A5888_000999</name>
</gene>
<dbReference type="PANTHER" id="PTHR21666:SF270">
    <property type="entry name" value="MUREIN HYDROLASE ACTIVATOR ENVC"/>
    <property type="match status" value="1"/>
</dbReference>
<dbReference type="InterPro" id="IPR050570">
    <property type="entry name" value="Cell_wall_metabolism_enzyme"/>
</dbReference>
<dbReference type="EMBL" id="NGMM01000001">
    <property type="protein sequence ID" value="OTP19185.1"/>
    <property type="molecule type" value="Genomic_DNA"/>
</dbReference>
<accession>A0A242KDD6</accession>
<dbReference type="CDD" id="cd12797">
    <property type="entry name" value="M23_peptidase"/>
    <property type="match status" value="1"/>
</dbReference>
<dbReference type="Gene3D" id="2.70.70.10">
    <property type="entry name" value="Glucose Permease (Domain IIA)"/>
    <property type="match status" value="1"/>
</dbReference>
<reference evidence="3" key="2">
    <citation type="submission" date="2017-05" db="EMBL/GenBank/DDBJ databases">
        <authorList>
            <consortium name="The Broad Institute Genomics Platform"/>
            <consortium name="The Broad Institute Genomic Center for Infectious Diseases"/>
            <person name="Earl A."/>
            <person name="Manson A."/>
            <person name="Schwartman J."/>
            <person name="Gilmore M."/>
            <person name="Abouelleil A."/>
            <person name="Cao P."/>
            <person name="Chapman S."/>
            <person name="Cusick C."/>
            <person name="Shea T."/>
            <person name="Young S."/>
            <person name="Neafsey D."/>
            <person name="Nusbaum C."/>
            <person name="Birren B."/>
        </authorList>
    </citation>
    <scope>NUCLEOTIDE SEQUENCE</scope>
    <source>
        <strain evidence="3">9E7_DIV0242</strain>
    </source>
</reference>
<reference evidence="3" key="3">
    <citation type="submission" date="2024-03" db="EMBL/GenBank/DDBJ databases">
        <title>The Genome Sequence of Enterococcus sp. DIV0242b.</title>
        <authorList>
            <consortium name="The Broad Institute Genomics Platform"/>
            <consortium name="The Broad Institute Microbial Omics Core"/>
            <consortium name="The Broad Institute Genomic Center for Infectious Diseases"/>
            <person name="Earl A."/>
            <person name="Manson A."/>
            <person name="Gilmore M."/>
            <person name="Schwartman J."/>
            <person name="Shea T."/>
            <person name="Abouelleil A."/>
            <person name="Cao P."/>
            <person name="Chapman S."/>
            <person name="Cusick C."/>
            <person name="Young S."/>
            <person name="Neafsey D."/>
            <person name="Nusbaum C."/>
            <person name="Birren B."/>
        </authorList>
    </citation>
    <scope>NUCLEOTIDE SEQUENCE</scope>
    <source>
        <strain evidence="3">9E7_DIV0242</strain>
    </source>
</reference>
<sequence>MNRKPVVIEFPLRGEWQTPTTPKKQIPSHGTNRLGLRYAVDFLQVNYKKKSKPFHQLSSIRYLLFGVPLKDCYCWGEPIYAPCDGKVIMVEDGVRERRIVHWLVDSIIAIKNALFFNEKRDAYSKIAGNFIVIEYGKQGYMAFAHLQKDSIAVTENQEIEKGTYLGKVGHSGNSTSPHLHFQLMDSEDIATSKGIPFLFEQYEVYRNGTWQIVRDQLPSETDRIRFIK</sequence>
<organism evidence="2">
    <name type="scientific">Candidatus Enterococcus clewellii</name>
    <dbReference type="NCBI Taxonomy" id="1834193"/>
    <lineage>
        <taxon>Bacteria</taxon>
        <taxon>Bacillati</taxon>
        <taxon>Bacillota</taxon>
        <taxon>Bacilli</taxon>
        <taxon>Lactobacillales</taxon>
        <taxon>Enterococcaceae</taxon>
        <taxon>Enterococcus</taxon>
    </lineage>
</organism>
<dbReference type="RefSeq" id="WP_086348087.1">
    <property type="nucleotide sequence ID" value="NZ_CP147247.1"/>
</dbReference>
<dbReference type="OrthoDB" id="9809488at2"/>
<evidence type="ECO:0000313" key="4">
    <source>
        <dbReference type="Proteomes" id="UP000195141"/>
    </source>
</evidence>
<dbReference type="Pfam" id="PF01551">
    <property type="entry name" value="Peptidase_M23"/>
    <property type="match status" value="1"/>
</dbReference>
<feature type="domain" description="M23ase beta-sheet core" evidence="1">
    <location>
        <begin position="123"/>
        <end position="186"/>
    </location>
</feature>
<name>A0A242KDD6_9ENTE</name>
<dbReference type="SUPFAM" id="SSF51261">
    <property type="entry name" value="Duplicated hybrid motif"/>
    <property type="match status" value="1"/>
</dbReference>
<evidence type="ECO:0000313" key="2">
    <source>
        <dbReference type="EMBL" id="OTP19185.1"/>
    </source>
</evidence>
<proteinExistence type="predicted"/>
<dbReference type="InterPro" id="IPR016047">
    <property type="entry name" value="M23ase_b-sheet_dom"/>
</dbReference>
<protein>
    <recommendedName>
        <fullName evidence="1">M23ase beta-sheet core domain-containing protein</fullName>
    </recommendedName>
</protein>
<dbReference type="Proteomes" id="UP000195141">
    <property type="component" value="Chromosome"/>
</dbReference>
<evidence type="ECO:0000259" key="1">
    <source>
        <dbReference type="Pfam" id="PF01551"/>
    </source>
</evidence>
<dbReference type="EMBL" id="CP147247">
    <property type="protein sequence ID" value="WYJ89269.1"/>
    <property type="molecule type" value="Genomic_DNA"/>
</dbReference>